<evidence type="ECO:0000256" key="1">
    <source>
        <dbReference type="ARBA" id="ARBA00023224"/>
    </source>
</evidence>
<evidence type="ECO:0000259" key="7">
    <source>
        <dbReference type="PROSITE" id="PS50885"/>
    </source>
</evidence>
<dbReference type="EMBL" id="JAJBZT010000001">
    <property type="protein sequence ID" value="MCB6182015.1"/>
    <property type="molecule type" value="Genomic_DNA"/>
</dbReference>
<dbReference type="PANTHER" id="PTHR32089">
    <property type="entry name" value="METHYL-ACCEPTING CHEMOTAXIS PROTEIN MCPB"/>
    <property type="match status" value="1"/>
</dbReference>
<evidence type="ECO:0000256" key="5">
    <source>
        <dbReference type="SAM" id="Phobius"/>
    </source>
</evidence>
<keyword evidence="9" id="KW-1185">Reference proteome</keyword>
<dbReference type="Proteomes" id="UP001165395">
    <property type="component" value="Unassembled WGS sequence"/>
</dbReference>
<evidence type="ECO:0000313" key="9">
    <source>
        <dbReference type="Proteomes" id="UP001165395"/>
    </source>
</evidence>
<protein>
    <submittedName>
        <fullName evidence="8">Methyl-accepting chemotaxis protein</fullName>
    </submittedName>
</protein>
<name>A0ABS8D1F5_9NEIS</name>
<feature type="coiled-coil region" evidence="4">
    <location>
        <begin position="76"/>
        <end position="103"/>
    </location>
</feature>
<feature type="domain" description="HAMP" evidence="7">
    <location>
        <begin position="213"/>
        <end position="265"/>
    </location>
</feature>
<dbReference type="CDD" id="cd06225">
    <property type="entry name" value="HAMP"/>
    <property type="match status" value="1"/>
</dbReference>
<dbReference type="Pfam" id="PF00015">
    <property type="entry name" value="MCPsignal"/>
    <property type="match status" value="1"/>
</dbReference>
<gene>
    <name evidence="8" type="ORF">LIN78_00400</name>
</gene>
<keyword evidence="5" id="KW-0472">Membrane</keyword>
<keyword evidence="5" id="KW-1133">Transmembrane helix</keyword>
<keyword evidence="5" id="KW-0812">Transmembrane</keyword>
<dbReference type="InterPro" id="IPR004090">
    <property type="entry name" value="Chemotax_Me-accpt_rcpt"/>
</dbReference>
<dbReference type="PANTHER" id="PTHR32089:SF112">
    <property type="entry name" value="LYSOZYME-LIKE PROTEIN-RELATED"/>
    <property type="match status" value="1"/>
</dbReference>
<feature type="transmembrane region" description="Helical" evidence="5">
    <location>
        <begin position="12"/>
        <end position="36"/>
    </location>
</feature>
<proteinExistence type="inferred from homology"/>
<accession>A0ABS8D1F5</accession>
<feature type="transmembrane region" description="Helical" evidence="5">
    <location>
        <begin position="188"/>
        <end position="211"/>
    </location>
</feature>
<evidence type="ECO:0000313" key="8">
    <source>
        <dbReference type="EMBL" id="MCB6182015.1"/>
    </source>
</evidence>
<feature type="domain" description="Methyl-accepting transducer" evidence="6">
    <location>
        <begin position="270"/>
        <end position="506"/>
    </location>
</feature>
<dbReference type="SUPFAM" id="SSF58104">
    <property type="entry name" value="Methyl-accepting chemotaxis protein (MCP) signaling domain"/>
    <property type="match status" value="1"/>
</dbReference>
<dbReference type="PROSITE" id="PS50885">
    <property type="entry name" value="HAMP"/>
    <property type="match status" value="1"/>
</dbReference>
<dbReference type="RefSeq" id="WP_227177375.1">
    <property type="nucleotide sequence ID" value="NZ_JAJBZT010000001.1"/>
</dbReference>
<organism evidence="8 9">
    <name type="scientific">Leeia speluncae</name>
    <dbReference type="NCBI Taxonomy" id="2884804"/>
    <lineage>
        <taxon>Bacteria</taxon>
        <taxon>Pseudomonadati</taxon>
        <taxon>Pseudomonadota</taxon>
        <taxon>Betaproteobacteria</taxon>
        <taxon>Neisseriales</taxon>
        <taxon>Leeiaceae</taxon>
        <taxon>Leeia</taxon>
    </lineage>
</organism>
<dbReference type="InterPro" id="IPR024478">
    <property type="entry name" value="HlyB_4HB_MCP"/>
</dbReference>
<dbReference type="PRINTS" id="PR00260">
    <property type="entry name" value="CHEMTRNSDUCR"/>
</dbReference>
<keyword evidence="4" id="KW-0175">Coiled coil</keyword>
<evidence type="ECO:0000256" key="3">
    <source>
        <dbReference type="PROSITE-ProRule" id="PRU00284"/>
    </source>
</evidence>
<dbReference type="Gene3D" id="6.10.340.10">
    <property type="match status" value="1"/>
</dbReference>
<dbReference type="SMART" id="SM00283">
    <property type="entry name" value="MA"/>
    <property type="match status" value="1"/>
</dbReference>
<dbReference type="PROSITE" id="PS50111">
    <property type="entry name" value="CHEMOTAXIS_TRANSDUC_2"/>
    <property type="match status" value="1"/>
</dbReference>
<evidence type="ECO:0000256" key="4">
    <source>
        <dbReference type="SAM" id="Coils"/>
    </source>
</evidence>
<reference evidence="8" key="1">
    <citation type="submission" date="2021-10" db="EMBL/GenBank/DDBJ databases">
        <title>The complete genome sequence of Leeia sp. TBRC 13508.</title>
        <authorList>
            <person name="Charoenyingcharoen P."/>
            <person name="Yukphan P."/>
        </authorList>
    </citation>
    <scope>NUCLEOTIDE SEQUENCE</scope>
    <source>
        <strain evidence="8">TBRC 13508</strain>
    </source>
</reference>
<dbReference type="InterPro" id="IPR004089">
    <property type="entry name" value="MCPsignal_dom"/>
</dbReference>
<dbReference type="Pfam" id="PF12729">
    <property type="entry name" value="4HB_MCP_1"/>
    <property type="match status" value="1"/>
</dbReference>
<dbReference type="InterPro" id="IPR003660">
    <property type="entry name" value="HAMP_dom"/>
</dbReference>
<sequence>MFANLKISTKLTVSFVSIAVLLLIVMGMGLGSLGILKSGMSDTAAVGERARTLSQMEAATMNLAIVARASVSDMNNETTDKNLKALLAGINELEADANAYQAAAKDTQTPAEAAILTKLMESKAKIVPQFKEIHKLVQSYLHGEGTNVFQTIVWPEIQKQKTWYAELKKQQTGLLKATEQHAITTYQAAFTGLLVVSAISVVLSLVLGVVVTKSVVQPLRDAVDVAEKVASGDLTGELLVTRKDETGQLLLALQKMKKSLAATVSTVFGGAKDVKEASASLLDATHGLQVRVTSQVEATAATAAAVEQITDSMSNVADAADDLRALSGKSLQATQEGSNRLVELTAQITSVENSVTDIASAVQSFVVSTREITAMTQQVREIADQTNLLALNAAIEAARAGEQGRGFAVVADEVRRLAEKSALSASSIDEVTQELAKQSTRVAEVIEKGREAMAAGSVAVVKVSETLAASRDAVEQANAGVDDIAASVREQKQAATAIAMSMEEVARMSDENASTVAAASSQVDDMAAVANQLASSVSVFKV</sequence>
<evidence type="ECO:0000259" key="6">
    <source>
        <dbReference type="PROSITE" id="PS50111"/>
    </source>
</evidence>
<dbReference type="Gene3D" id="1.10.287.950">
    <property type="entry name" value="Methyl-accepting chemotaxis protein"/>
    <property type="match status" value="1"/>
</dbReference>
<evidence type="ECO:0000256" key="2">
    <source>
        <dbReference type="ARBA" id="ARBA00029447"/>
    </source>
</evidence>
<dbReference type="Pfam" id="PF00672">
    <property type="entry name" value="HAMP"/>
    <property type="match status" value="1"/>
</dbReference>
<dbReference type="SMART" id="SM00304">
    <property type="entry name" value="HAMP"/>
    <property type="match status" value="1"/>
</dbReference>
<comment type="caution">
    <text evidence="8">The sequence shown here is derived from an EMBL/GenBank/DDBJ whole genome shotgun (WGS) entry which is preliminary data.</text>
</comment>
<comment type="similarity">
    <text evidence="2">Belongs to the methyl-accepting chemotaxis (MCP) protein family.</text>
</comment>
<keyword evidence="1 3" id="KW-0807">Transducer</keyword>